<evidence type="ECO:0000259" key="3">
    <source>
        <dbReference type="PROSITE" id="PS50405"/>
    </source>
</evidence>
<dbReference type="InterPro" id="IPR036249">
    <property type="entry name" value="Thioredoxin-like_sf"/>
</dbReference>
<dbReference type="SFLD" id="SFLDS00019">
    <property type="entry name" value="Glutathione_Transferase_(cytos"/>
    <property type="match status" value="1"/>
</dbReference>
<proteinExistence type="inferred from homology"/>
<evidence type="ECO:0008006" key="6">
    <source>
        <dbReference type="Google" id="ProtNLM"/>
    </source>
</evidence>
<dbReference type="SUPFAM" id="SSF52833">
    <property type="entry name" value="Thioredoxin-like"/>
    <property type="match status" value="1"/>
</dbReference>
<dbReference type="PROSITE" id="PS50405">
    <property type="entry name" value="GST_CTER"/>
    <property type="match status" value="1"/>
</dbReference>
<dbReference type="GO" id="GO:0006749">
    <property type="term" value="P:glutathione metabolic process"/>
    <property type="evidence" value="ECO:0007669"/>
    <property type="project" value="TreeGrafter"/>
</dbReference>
<evidence type="ECO:0000313" key="5">
    <source>
        <dbReference type="Proteomes" id="UP000293360"/>
    </source>
</evidence>
<dbReference type="Gene3D" id="1.20.1050.10">
    <property type="match status" value="1"/>
</dbReference>
<dbReference type="PANTHER" id="PTHR42673">
    <property type="entry name" value="MALEYLACETOACETATE ISOMERASE"/>
    <property type="match status" value="1"/>
</dbReference>
<comment type="caution">
    <text evidence="4">The sequence shown here is derived from an EMBL/GenBank/DDBJ whole genome shotgun (WGS) entry which is preliminary data.</text>
</comment>
<dbReference type="InterPro" id="IPR010987">
    <property type="entry name" value="Glutathione-S-Trfase_C-like"/>
</dbReference>
<dbReference type="GO" id="GO:0006559">
    <property type="term" value="P:L-phenylalanine catabolic process"/>
    <property type="evidence" value="ECO:0007669"/>
    <property type="project" value="TreeGrafter"/>
</dbReference>
<keyword evidence="5" id="KW-1185">Reference proteome</keyword>
<dbReference type="InterPro" id="IPR040079">
    <property type="entry name" value="Glutathione_S-Trfase"/>
</dbReference>
<evidence type="ECO:0000259" key="2">
    <source>
        <dbReference type="PROSITE" id="PS50404"/>
    </source>
</evidence>
<evidence type="ECO:0000256" key="1">
    <source>
        <dbReference type="ARBA" id="ARBA00010007"/>
    </source>
</evidence>
<dbReference type="GO" id="GO:0016034">
    <property type="term" value="F:maleylacetoacetate isomerase activity"/>
    <property type="evidence" value="ECO:0007669"/>
    <property type="project" value="TreeGrafter"/>
</dbReference>
<dbReference type="STRING" id="155417.A0A4Q4T5W8"/>
<dbReference type="Gene3D" id="3.40.30.10">
    <property type="entry name" value="Glutaredoxin"/>
    <property type="match status" value="1"/>
</dbReference>
<dbReference type="InterPro" id="IPR005955">
    <property type="entry name" value="GST_Zeta"/>
</dbReference>
<dbReference type="InterPro" id="IPR004045">
    <property type="entry name" value="Glutathione_S-Trfase_N"/>
</dbReference>
<comment type="similarity">
    <text evidence="1">Belongs to the GST superfamily. Zeta family.</text>
</comment>
<accession>A0A4Q4T5W8</accession>
<protein>
    <recommendedName>
        <fullName evidence="6">Maleylacetoacetate isomerase</fullName>
    </recommendedName>
</protein>
<feature type="domain" description="GST C-terminal" evidence="3">
    <location>
        <begin position="112"/>
        <end position="244"/>
    </location>
</feature>
<dbReference type="InterPro" id="IPR036282">
    <property type="entry name" value="Glutathione-S-Trfase_C_sf"/>
</dbReference>
<dbReference type="GO" id="GO:0005739">
    <property type="term" value="C:mitochondrion"/>
    <property type="evidence" value="ECO:0007669"/>
    <property type="project" value="TreeGrafter"/>
</dbReference>
<dbReference type="SUPFAM" id="SSF47616">
    <property type="entry name" value="GST C-terminal domain-like"/>
    <property type="match status" value="1"/>
</dbReference>
<name>A0A4Q4T5W8_9PEZI</name>
<organism evidence="4 5">
    <name type="scientific">Monosporascus ibericus</name>
    <dbReference type="NCBI Taxonomy" id="155417"/>
    <lineage>
        <taxon>Eukaryota</taxon>
        <taxon>Fungi</taxon>
        <taxon>Dikarya</taxon>
        <taxon>Ascomycota</taxon>
        <taxon>Pezizomycotina</taxon>
        <taxon>Sordariomycetes</taxon>
        <taxon>Xylariomycetidae</taxon>
        <taxon>Xylariales</taxon>
        <taxon>Xylariales incertae sedis</taxon>
        <taxon>Monosporascus</taxon>
    </lineage>
</organism>
<dbReference type="PROSITE" id="PS50404">
    <property type="entry name" value="GST_NTER"/>
    <property type="match status" value="1"/>
</dbReference>
<dbReference type="OrthoDB" id="202840at2759"/>
<dbReference type="NCBIfam" id="TIGR01262">
    <property type="entry name" value="maiA"/>
    <property type="match status" value="1"/>
</dbReference>
<dbReference type="GO" id="GO:0004364">
    <property type="term" value="F:glutathione transferase activity"/>
    <property type="evidence" value="ECO:0007669"/>
    <property type="project" value="TreeGrafter"/>
</dbReference>
<reference evidence="4 5" key="1">
    <citation type="submission" date="2018-06" db="EMBL/GenBank/DDBJ databases">
        <title>Complete Genomes of Monosporascus.</title>
        <authorList>
            <person name="Robinson A.J."/>
            <person name="Natvig D.O."/>
        </authorList>
    </citation>
    <scope>NUCLEOTIDE SEQUENCE [LARGE SCALE GENOMIC DNA]</scope>
    <source>
        <strain evidence="4 5">CBS 110550</strain>
    </source>
</reference>
<sequence>MVELSPQTSPADKVILYSRNYSDCSARLRIALNFKGISYEYRPADAETVSSASYKALNPVGTIPTLVIERGQATQDKYKSIVLIESLAALEYLEEAYPDRTRLLPSSSGQLGPAARAVVRTLVNVLVADTHPLTTARVCRQICSRFPGPGAEHAAVTANRDWDAYWIERGLQCYEDLIADVAGKYSVNDEITMADVCLVPEIWTAEKVGIDLGKYPTVKRVYMALMEVEAFKKAHWKGQPDTLDSDRA</sequence>
<dbReference type="AlphaFoldDB" id="A0A4Q4T5W8"/>
<dbReference type="PANTHER" id="PTHR42673:SF4">
    <property type="entry name" value="MALEYLACETOACETATE ISOMERASE"/>
    <property type="match status" value="1"/>
</dbReference>
<dbReference type="EMBL" id="QJNU01000429">
    <property type="protein sequence ID" value="RYO99232.1"/>
    <property type="molecule type" value="Genomic_DNA"/>
</dbReference>
<dbReference type="Pfam" id="PF13417">
    <property type="entry name" value="GST_N_3"/>
    <property type="match status" value="1"/>
</dbReference>
<evidence type="ECO:0000313" key="4">
    <source>
        <dbReference type="EMBL" id="RYO99232.1"/>
    </source>
</evidence>
<gene>
    <name evidence="4" type="ORF">DL764_006865</name>
</gene>
<dbReference type="SFLD" id="SFLDG00358">
    <property type="entry name" value="Main_(cytGST)"/>
    <property type="match status" value="1"/>
</dbReference>
<dbReference type="Proteomes" id="UP000293360">
    <property type="component" value="Unassembled WGS sequence"/>
</dbReference>
<feature type="domain" description="GST N-terminal" evidence="2">
    <location>
        <begin position="12"/>
        <end position="101"/>
    </location>
</feature>